<reference evidence="3 4" key="1">
    <citation type="submission" date="2016-10" db="EMBL/GenBank/DDBJ databases">
        <authorList>
            <person name="de Groot N.N."/>
        </authorList>
    </citation>
    <scope>NUCLEOTIDE SEQUENCE [LARGE SCALE GENOMIC DNA]</scope>
    <source>
        <strain evidence="3 4">CGMCC 4.3510</strain>
    </source>
</reference>
<dbReference type="SUPFAM" id="SSF53474">
    <property type="entry name" value="alpha/beta-Hydrolases"/>
    <property type="match status" value="1"/>
</dbReference>
<dbReference type="OrthoDB" id="3866834at2"/>
<accession>A0A1I2GL52</accession>
<dbReference type="InterPro" id="IPR050266">
    <property type="entry name" value="AB_hydrolase_sf"/>
</dbReference>
<proteinExistence type="predicted"/>
<dbReference type="InterPro" id="IPR000073">
    <property type="entry name" value="AB_hydrolase_1"/>
</dbReference>
<dbReference type="GO" id="GO:0016787">
    <property type="term" value="F:hydrolase activity"/>
    <property type="evidence" value="ECO:0007669"/>
    <property type="project" value="UniProtKB-KW"/>
</dbReference>
<evidence type="ECO:0000256" key="1">
    <source>
        <dbReference type="ARBA" id="ARBA00022801"/>
    </source>
</evidence>
<dbReference type="EMBL" id="FONG01000009">
    <property type="protein sequence ID" value="SFF18202.1"/>
    <property type="molecule type" value="Genomic_DNA"/>
</dbReference>
<dbReference type="InterPro" id="IPR029058">
    <property type="entry name" value="AB_hydrolase_fold"/>
</dbReference>
<protein>
    <submittedName>
        <fullName evidence="3">Pimeloyl-ACP methyl ester carboxylesterase</fullName>
    </submittedName>
</protein>
<dbReference type="PANTHER" id="PTHR43798:SF31">
    <property type="entry name" value="AB HYDROLASE SUPERFAMILY PROTEIN YCLE"/>
    <property type="match status" value="1"/>
</dbReference>
<gene>
    <name evidence="3" type="ORF">SAMN05216251_109148</name>
</gene>
<dbReference type="PANTHER" id="PTHR43798">
    <property type="entry name" value="MONOACYLGLYCEROL LIPASE"/>
    <property type="match status" value="1"/>
</dbReference>
<organism evidence="3 4">
    <name type="scientific">Actinacidiphila alni</name>
    <dbReference type="NCBI Taxonomy" id="380248"/>
    <lineage>
        <taxon>Bacteria</taxon>
        <taxon>Bacillati</taxon>
        <taxon>Actinomycetota</taxon>
        <taxon>Actinomycetes</taxon>
        <taxon>Kitasatosporales</taxon>
        <taxon>Streptomycetaceae</taxon>
        <taxon>Actinacidiphila</taxon>
    </lineage>
</organism>
<dbReference type="Pfam" id="PF12697">
    <property type="entry name" value="Abhydrolase_6"/>
    <property type="match status" value="1"/>
</dbReference>
<evidence type="ECO:0000313" key="3">
    <source>
        <dbReference type="EMBL" id="SFF18202.1"/>
    </source>
</evidence>
<dbReference type="STRING" id="380248.SAMN05216251_109148"/>
<dbReference type="AlphaFoldDB" id="A0A1I2GL52"/>
<dbReference type="PRINTS" id="PR00111">
    <property type="entry name" value="ABHYDROLASE"/>
</dbReference>
<evidence type="ECO:0000259" key="2">
    <source>
        <dbReference type="Pfam" id="PF12697"/>
    </source>
</evidence>
<dbReference type="GO" id="GO:0016020">
    <property type="term" value="C:membrane"/>
    <property type="evidence" value="ECO:0007669"/>
    <property type="project" value="TreeGrafter"/>
</dbReference>
<name>A0A1I2GL52_9ACTN</name>
<feature type="domain" description="AB hydrolase-1" evidence="2">
    <location>
        <begin position="22"/>
        <end position="249"/>
    </location>
</feature>
<dbReference type="Proteomes" id="UP000199323">
    <property type="component" value="Unassembled WGS sequence"/>
</dbReference>
<evidence type="ECO:0000313" key="4">
    <source>
        <dbReference type="Proteomes" id="UP000199323"/>
    </source>
</evidence>
<keyword evidence="1" id="KW-0378">Hydrolase</keyword>
<keyword evidence="4" id="KW-1185">Reference proteome</keyword>
<sequence>MPIVTVDGARIPYRVEGSGPVLVLVHGTGAGSVTWESALGYFTDRYTVVLPDLSGSEAAEDDGGPLTAGLLAAQLAAVLADLGRGPVDVLGYSLGAPVAVLTAAEHPGLVRRLIALSGFCGQQDPYVHNGLSVWRTLADRPDAFARWAMVTAFSRPYLNSLTPQAVEALATAMRPTPNLLRQIDLDITLDIRAALPRVQAPALVIGCALDALVPVANARELAAGIAGSRYAELDSGHVARVERPAELAALVDGFLAETPVGDAA</sequence>
<dbReference type="RefSeq" id="WP_093714448.1">
    <property type="nucleotide sequence ID" value="NZ_FONG01000009.1"/>
</dbReference>
<dbReference type="Gene3D" id="3.40.50.1820">
    <property type="entry name" value="alpha/beta hydrolase"/>
    <property type="match status" value="1"/>
</dbReference>